<dbReference type="InterPro" id="IPR001623">
    <property type="entry name" value="DnaJ_domain"/>
</dbReference>
<reference evidence="3 4" key="1">
    <citation type="journal article" date="2011" name="PLoS Pathog.">
        <title>Endophytic Life Strategies Decoded by Genome and Transcriptome Analyses of the Mutualistic Root Symbiont Piriformospora indica.</title>
        <authorList>
            <person name="Zuccaro A."/>
            <person name="Lahrmann U."/>
            <person name="Guldener U."/>
            <person name="Langen G."/>
            <person name="Pfiffi S."/>
            <person name="Biedenkopf D."/>
            <person name="Wong P."/>
            <person name="Samans B."/>
            <person name="Grimm C."/>
            <person name="Basiewicz M."/>
            <person name="Murat C."/>
            <person name="Martin F."/>
            <person name="Kogel K.H."/>
        </authorList>
    </citation>
    <scope>NUCLEOTIDE SEQUENCE [LARGE SCALE GENOMIC DNA]</scope>
    <source>
        <strain evidence="3 4">DSM 11827</strain>
    </source>
</reference>
<dbReference type="AlphaFoldDB" id="G4T8A8"/>
<dbReference type="SMART" id="SM00271">
    <property type="entry name" value="DnaJ"/>
    <property type="match status" value="1"/>
</dbReference>
<accession>G4T8A8</accession>
<dbReference type="InterPro" id="IPR026894">
    <property type="entry name" value="DnaJ_X"/>
</dbReference>
<feature type="region of interest" description="Disordered" evidence="1">
    <location>
        <begin position="190"/>
        <end position="222"/>
    </location>
</feature>
<dbReference type="SUPFAM" id="SSF46565">
    <property type="entry name" value="Chaperone J-domain"/>
    <property type="match status" value="1"/>
</dbReference>
<feature type="compositionally biased region" description="Pro residues" evidence="1">
    <location>
        <begin position="54"/>
        <end position="65"/>
    </location>
</feature>
<dbReference type="PROSITE" id="PS50076">
    <property type="entry name" value="DNAJ_2"/>
    <property type="match status" value="1"/>
</dbReference>
<dbReference type="Pfam" id="PF00226">
    <property type="entry name" value="DnaJ"/>
    <property type="match status" value="1"/>
</dbReference>
<dbReference type="FunCoup" id="G4T8A8">
    <property type="interactions" value="311"/>
</dbReference>
<feature type="domain" description="J" evidence="2">
    <location>
        <begin position="83"/>
        <end position="148"/>
    </location>
</feature>
<sequence>MSTILPSRPVIPHTHAHCPNCRTELEYPTPSPSTPLASIQVQCFICRGLFAVQQPPPQAQSPPPRNKNRTRKIGTQDNPLETGYYDILGVPINATPDDIKKAYRRLAIKLHPDKNPGDPQAESRFKELAIAYQTLSDPVLRKKYNEFGPKESAPEGGYVDPEEIFGTIFGGEKFVPIFGHISLARDMKTALQEDDDDQGTVASTSAPGSNGAPAKKVLSPEEKAKKLQREQKILAEKAAEREARVATLVVNLENRLSVFAESATSPHDAPVVNSWRQKCAYEAEELRSESFGVELLHAIGFVYVSKARHFIASSQSIWGVGGWLHGVQNKYHVFTETVSTVRAALEVKQVFEQLAEAEKGGVTPEQKRKLEEQAAEKGMQALFKGAKLEIESVLRETCDKVLSPEPPIPQHKAILRATALEILGEAFLAVKKDGRSDLLDEEYVRVETGPSKARERKESTAGQWGRP</sequence>
<dbReference type="PRINTS" id="PR00625">
    <property type="entry name" value="JDOMAIN"/>
</dbReference>
<dbReference type="Proteomes" id="UP000007148">
    <property type="component" value="Unassembled WGS sequence"/>
</dbReference>
<comment type="caution">
    <text evidence="3">The sequence shown here is derived from an EMBL/GenBank/DDBJ whole genome shotgun (WGS) entry which is preliminary data.</text>
</comment>
<proteinExistence type="predicted"/>
<dbReference type="STRING" id="1109443.G4T8A8"/>
<evidence type="ECO:0000256" key="1">
    <source>
        <dbReference type="SAM" id="MobiDB-lite"/>
    </source>
</evidence>
<dbReference type="Gene3D" id="1.10.287.110">
    <property type="entry name" value="DnaJ domain"/>
    <property type="match status" value="1"/>
</dbReference>
<dbReference type="Pfam" id="PF14308">
    <property type="entry name" value="DnaJ-X"/>
    <property type="match status" value="1"/>
</dbReference>
<organism evidence="3 4">
    <name type="scientific">Serendipita indica (strain DSM 11827)</name>
    <name type="common">Root endophyte fungus</name>
    <name type="synonym">Piriformospora indica</name>
    <dbReference type="NCBI Taxonomy" id="1109443"/>
    <lineage>
        <taxon>Eukaryota</taxon>
        <taxon>Fungi</taxon>
        <taxon>Dikarya</taxon>
        <taxon>Basidiomycota</taxon>
        <taxon>Agaricomycotina</taxon>
        <taxon>Agaricomycetes</taxon>
        <taxon>Sebacinales</taxon>
        <taxon>Serendipitaceae</taxon>
        <taxon>Serendipita</taxon>
    </lineage>
</organism>
<dbReference type="InterPro" id="IPR036869">
    <property type="entry name" value="J_dom_sf"/>
</dbReference>
<name>G4T8A8_SERID</name>
<dbReference type="CDD" id="cd06257">
    <property type="entry name" value="DnaJ"/>
    <property type="match status" value="1"/>
</dbReference>
<keyword evidence="4" id="KW-1185">Reference proteome</keyword>
<feature type="region of interest" description="Disordered" evidence="1">
    <location>
        <begin position="440"/>
        <end position="467"/>
    </location>
</feature>
<dbReference type="PANTHER" id="PTHR44924">
    <property type="entry name" value="DNAJ SUBFAMILY A MEMBER 2"/>
    <property type="match status" value="1"/>
</dbReference>
<dbReference type="HOGENOM" id="CLU_025145_0_2_1"/>
<dbReference type="EMBL" id="CAFZ01000016">
    <property type="protein sequence ID" value="CCA67551.1"/>
    <property type="molecule type" value="Genomic_DNA"/>
</dbReference>
<gene>
    <name evidence="3" type="ORF">PIIN_01380</name>
</gene>
<dbReference type="eggNOG" id="KOG0691">
    <property type="taxonomic scope" value="Eukaryota"/>
</dbReference>
<dbReference type="PANTHER" id="PTHR44924:SF1">
    <property type="entry name" value="DNAJ SUBFAMILY A MEMBER 2"/>
    <property type="match status" value="1"/>
</dbReference>
<dbReference type="OMA" id="EVFGAMF"/>
<evidence type="ECO:0000259" key="2">
    <source>
        <dbReference type="PROSITE" id="PS50076"/>
    </source>
</evidence>
<evidence type="ECO:0000313" key="4">
    <source>
        <dbReference type="Proteomes" id="UP000007148"/>
    </source>
</evidence>
<dbReference type="InParanoid" id="G4T8A8"/>
<dbReference type="InterPro" id="IPR018253">
    <property type="entry name" value="DnaJ_domain_CS"/>
</dbReference>
<dbReference type="PROSITE" id="PS00636">
    <property type="entry name" value="DNAJ_1"/>
    <property type="match status" value="1"/>
</dbReference>
<feature type="region of interest" description="Disordered" evidence="1">
    <location>
        <begin position="54"/>
        <end position="78"/>
    </location>
</feature>
<evidence type="ECO:0000313" key="3">
    <source>
        <dbReference type="EMBL" id="CCA67551.1"/>
    </source>
</evidence>
<protein>
    <submittedName>
        <fullName evidence="3">Related to DnaJ-like protein</fullName>
    </submittedName>
</protein>
<dbReference type="OrthoDB" id="552049at2759"/>